<keyword evidence="6 7" id="KW-1133">Transmembrane helix</keyword>
<evidence type="ECO:0000256" key="7">
    <source>
        <dbReference type="SAM" id="Phobius"/>
    </source>
</evidence>
<evidence type="ECO:0000313" key="10">
    <source>
        <dbReference type="Proteomes" id="UP000825483"/>
    </source>
</evidence>
<dbReference type="RefSeq" id="WP_223925807.1">
    <property type="nucleotide sequence ID" value="NZ_BPTU01000001.1"/>
</dbReference>
<comment type="subunit">
    <text evidence="6">The complex is composed of six subunits: RnfA, RnfB, RnfC, RnfD, RnfE and RnfG.</text>
</comment>
<dbReference type="Pfam" id="PF04205">
    <property type="entry name" value="FMN_bind"/>
    <property type="match status" value="1"/>
</dbReference>
<comment type="function">
    <text evidence="6">Part of a membrane-bound complex that couples electron transfer with translocation of ions across the membrane.</text>
</comment>
<feature type="domain" description="FMN-binding" evidence="8">
    <location>
        <begin position="100"/>
        <end position="196"/>
    </location>
</feature>
<accession>A0A9R1CX68</accession>
<dbReference type="EC" id="7.-.-.-" evidence="6"/>
<keyword evidence="3 6" id="KW-0285">Flavoprotein</keyword>
<evidence type="ECO:0000256" key="6">
    <source>
        <dbReference type="HAMAP-Rule" id="MF_00479"/>
    </source>
</evidence>
<proteinExistence type="inferred from homology"/>
<comment type="similarity">
    <text evidence="6">Belongs to the RnfG family.</text>
</comment>
<comment type="caution">
    <text evidence="9">The sequence shown here is derived from an EMBL/GenBank/DDBJ whole genome shotgun (WGS) entry which is preliminary data.</text>
</comment>
<dbReference type="Gene3D" id="3.90.1010.20">
    <property type="match status" value="1"/>
</dbReference>
<keyword evidence="1 6" id="KW-0813">Transport</keyword>
<dbReference type="InterPro" id="IPR007329">
    <property type="entry name" value="FMN-bd"/>
</dbReference>
<keyword evidence="2 6" id="KW-0597">Phosphoprotein</keyword>
<evidence type="ECO:0000256" key="1">
    <source>
        <dbReference type="ARBA" id="ARBA00022448"/>
    </source>
</evidence>
<dbReference type="HAMAP" id="MF_00479">
    <property type="entry name" value="RsxG_RnfG"/>
    <property type="match status" value="1"/>
</dbReference>
<dbReference type="NCBIfam" id="TIGR01947">
    <property type="entry name" value="rnfG"/>
    <property type="match status" value="1"/>
</dbReference>
<feature type="transmembrane region" description="Helical" evidence="7">
    <location>
        <begin position="12"/>
        <end position="29"/>
    </location>
</feature>
<sequence length="215" mass="22412">MEKLKPTLKNMTLVLVGVAVVVGFILAYVNHVTEGPIAEKAKATLAQGIKDVMKVDGIQVTKEDTVKTNVDGKDLTYIVHETSDKSGKPVGAAVESTTTGFGGDLKVLVGFDHDGKITGYTILESSETPGLGAKAEKWFQSTADGGKGGKSCVIGLSPKDGELKVSKDGGQVDAITASTITSRAFLKAINEAYAAYCKQNTDGTSGASKQENKKG</sequence>
<keyword evidence="6" id="KW-1003">Cell membrane</keyword>
<keyword evidence="5 6" id="KW-0249">Electron transport</keyword>
<comment type="subcellular location">
    <subcellularLocation>
        <location evidence="6">Cell membrane</location>
        <topology evidence="6">Single-pass membrane protein</topology>
    </subcellularLocation>
</comment>
<dbReference type="PANTHER" id="PTHR36118">
    <property type="entry name" value="ION-TRANSLOCATING OXIDOREDUCTASE COMPLEX SUBUNIT G"/>
    <property type="match status" value="1"/>
</dbReference>
<keyword evidence="10" id="KW-1185">Reference proteome</keyword>
<dbReference type="GO" id="GO:0009055">
    <property type="term" value="F:electron transfer activity"/>
    <property type="evidence" value="ECO:0007669"/>
    <property type="project" value="InterPro"/>
</dbReference>
<dbReference type="EMBL" id="BPUB01000002">
    <property type="protein sequence ID" value="GJG59166.1"/>
    <property type="molecule type" value="Genomic_DNA"/>
</dbReference>
<dbReference type="SMART" id="SM00900">
    <property type="entry name" value="FMN_bind"/>
    <property type="match status" value="1"/>
</dbReference>
<dbReference type="GO" id="GO:0022900">
    <property type="term" value="P:electron transport chain"/>
    <property type="evidence" value="ECO:0007669"/>
    <property type="project" value="UniProtKB-UniRule"/>
</dbReference>
<keyword evidence="6 7" id="KW-0472">Membrane</keyword>
<dbReference type="InterPro" id="IPR010209">
    <property type="entry name" value="Ion_transpt_RnfG/RsxG"/>
</dbReference>
<reference evidence="9" key="1">
    <citation type="journal article" date="2022" name="Int. J. Syst. Evol. Microbiol.">
        <title>Prevotella lacticifex sp. nov., isolated from the rumen of cows.</title>
        <authorList>
            <person name="Shinkai T."/>
            <person name="Ikeyama N."/>
            <person name="Kumagai M."/>
            <person name="Ohmori H."/>
            <person name="Sakamoto M."/>
            <person name="Ohkuma M."/>
            <person name="Mitsumori M."/>
        </authorList>
    </citation>
    <scope>NUCLEOTIDE SEQUENCE</scope>
    <source>
        <strain evidence="9">R5076</strain>
    </source>
</reference>
<evidence type="ECO:0000256" key="4">
    <source>
        <dbReference type="ARBA" id="ARBA00022643"/>
    </source>
</evidence>
<name>A0A9R1CX68_9BACT</name>
<keyword evidence="6 7" id="KW-0812">Transmembrane</keyword>
<gene>
    <name evidence="6" type="primary">rnfG</name>
    <name evidence="9" type="ORF">PRLR5076_20170</name>
</gene>
<evidence type="ECO:0000256" key="5">
    <source>
        <dbReference type="ARBA" id="ARBA00022982"/>
    </source>
</evidence>
<dbReference type="PANTHER" id="PTHR36118:SF1">
    <property type="entry name" value="ION-TRANSLOCATING OXIDOREDUCTASE COMPLEX SUBUNIT G"/>
    <property type="match status" value="1"/>
</dbReference>
<evidence type="ECO:0000259" key="8">
    <source>
        <dbReference type="SMART" id="SM00900"/>
    </source>
</evidence>
<dbReference type="Proteomes" id="UP000825483">
    <property type="component" value="Unassembled WGS sequence"/>
</dbReference>
<keyword evidence="6" id="KW-1278">Translocase</keyword>
<dbReference type="GO" id="GO:0005886">
    <property type="term" value="C:plasma membrane"/>
    <property type="evidence" value="ECO:0007669"/>
    <property type="project" value="UniProtKB-SubCell"/>
</dbReference>
<keyword evidence="4 6" id="KW-0288">FMN</keyword>
<evidence type="ECO:0000256" key="2">
    <source>
        <dbReference type="ARBA" id="ARBA00022553"/>
    </source>
</evidence>
<comment type="cofactor">
    <cofactor evidence="6">
        <name>FMN</name>
        <dbReference type="ChEBI" id="CHEBI:58210"/>
    </cofactor>
</comment>
<protein>
    <recommendedName>
        <fullName evidence="6">Ion-translocating oxidoreductase complex subunit G</fullName>
        <ecNumber evidence="6">7.-.-.-</ecNumber>
    </recommendedName>
    <alternativeName>
        <fullName evidence="6">Rnf electron transport complex subunit G</fullName>
    </alternativeName>
</protein>
<evidence type="ECO:0000313" key="9">
    <source>
        <dbReference type="EMBL" id="GJG59166.1"/>
    </source>
</evidence>
<dbReference type="GeneID" id="72466796"/>
<organism evidence="9 10">
    <name type="scientific">Prevotella lacticifex</name>
    <dbReference type="NCBI Taxonomy" id="2854755"/>
    <lineage>
        <taxon>Bacteria</taxon>
        <taxon>Pseudomonadati</taxon>
        <taxon>Bacteroidota</taxon>
        <taxon>Bacteroidia</taxon>
        <taxon>Bacteroidales</taxon>
        <taxon>Prevotellaceae</taxon>
        <taxon>Prevotella</taxon>
    </lineage>
</organism>
<dbReference type="GO" id="GO:0010181">
    <property type="term" value="F:FMN binding"/>
    <property type="evidence" value="ECO:0007669"/>
    <property type="project" value="InterPro"/>
</dbReference>
<dbReference type="PIRSF" id="PIRSF006091">
    <property type="entry name" value="E_trnsport_RnfG"/>
    <property type="match status" value="1"/>
</dbReference>
<evidence type="ECO:0000256" key="3">
    <source>
        <dbReference type="ARBA" id="ARBA00022630"/>
    </source>
</evidence>
<dbReference type="AlphaFoldDB" id="A0A9R1CX68"/>
<feature type="modified residue" description="FMN phosphoryl threonine" evidence="6">
    <location>
        <position position="179"/>
    </location>
</feature>